<protein>
    <recommendedName>
        <fullName evidence="2">Integrase catalytic domain-containing protein</fullName>
    </recommendedName>
</protein>
<proteinExistence type="predicted"/>
<organism evidence="3 4">
    <name type="scientific">Cyprinus carpio</name>
    <name type="common">Common carp</name>
    <dbReference type="NCBI Taxonomy" id="7962"/>
    <lineage>
        <taxon>Eukaryota</taxon>
        <taxon>Metazoa</taxon>
        <taxon>Chordata</taxon>
        <taxon>Craniata</taxon>
        <taxon>Vertebrata</taxon>
        <taxon>Euteleostomi</taxon>
        <taxon>Actinopterygii</taxon>
        <taxon>Neopterygii</taxon>
        <taxon>Teleostei</taxon>
        <taxon>Ostariophysi</taxon>
        <taxon>Cypriniformes</taxon>
        <taxon>Cyprinidae</taxon>
        <taxon>Cyprininae</taxon>
        <taxon>Cyprinus</taxon>
    </lineage>
</organism>
<dbReference type="InterPro" id="IPR012337">
    <property type="entry name" value="RNaseH-like_sf"/>
</dbReference>
<dbReference type="GO" id="GO:0003676">
    <property type="term" value="F:nucleic acid binding"/>
    <property type="evidence" value="ECO:0007669"/>
    <property type="project" value="InterPro"/>
</dbReference>
<dbReference type="InterPro" id="IPR058913">
    <property type="entry name" value="Integrase_dom_put"/>
</dbReference>
<dbReference type="Gene3D" id="3.30.420.10">
    <property type="entry name" value="Ribonuclease H-like superfamily/Ribonuclease H"/>
    <property type="match status" value="1"/>
</dbReference>
<dbReference type="PROSITE" id="PS50994">
    <property type="entry name" value="INTEGRASE"/>
    <property type="match status" value="1"/>
</dbReference>
<keyword evidence="1" id="KW-0472">Membrane</keyword>
<dbReference type="SUPFAM" id="SSF53098">
    <property type="entry name" value="Ribonuclease H-like"/>
    <property type="match status" value="1"/>
</dbReference>
<reference evidence="3" key="1">
    <citation type="submission" date="2025-08" db="UniProtKB">
        <authorList>
            <consortium name="Ensembl"/>
        </authorList>
    </citation>
    <scope>IDENTIFICATION</scope>
</reference>
<feature type="domain" description="Integrase catalytic" evidence="2">
    <location>
        <begin position="209"/>
        <end position="389"/>
    </location>
</feature>
<evidence type="ECO:0000313" key="4">
    <source>
        <dbReference type="Proteomes" id="UP000694701"/>
    </source>
</evidence>
<dbReference type="Proteomes" id="UP000694701">
    <property type="component" value="Unplaced"/>
</dbReference>
<dbReference type="PANTHER" id="PTHR46791:SF11">
    <property type="entry name" value="INTEGRASE CATALYTIC DOMAIN-CONTAINING PROTEIN"/>
    <property type="match status" value="1"/>
</dbReference>
<dbReference type="AlphaFoldDB" id="A0A8C2DVV3"/>
<evidence type="ECO:0000313" key="3">
    <source>
        <dbReference type="Ensembl" id="ENSCCRP00020032031.1"/>
    </source>
</evidence>
<accession>A0A8C2DVV3</accession>
<name>A0A8C2DVV3_CYPCA</name>
<dbReference type="PANTHER" id="PTHR46791">
    <property type="entry name" value="EXPRESSED PROTEIN"/>
    <property type="match status" value="1"/>
</dbReference>
<dbReference type="Pfam" id="PF24764">
    <property type="entry name" value="rva_4"/>
    <property type="match status" value="1"/>
</dbReference>
<keyword evidence="1" id="KW-0812">Transmembrane</keyword>
<sequence>LPDDIKQLLGGFLSLLSENLEKNCQNKLKLFSVRQKTLWNFYCNVLICLLTCGLLQANMNDATTRFRIPALCSGERGRPTLIVTYDQLEFLLELHFSVPDMARLLGVSKSTVKRRLCEYSLSVRQAYSVISDEDLKKHLEDFITQFPNSGYRVASGFFYLLCMLYLFQNTFIISRVQRSRLLAMLKAVDPLGTALRGVQLNIIQRRSYCVGAPLALWHIDGNHKLINWRIVIHGGIDGYSRKIMFLRASNNNRATTVLICFLAAVENFGLPVRVKSDKGGENVEVVRFMLEHPLRGAENTSFITGRSVHNQRIEHLCRDTVTSSYYAALQCLEESGTLDIQSEMHVFCLHYVMLPRINMHLDLFQRTWDQHPLSSEGNRSPQQLWIGGQFLTTETPNDPVRSLTLFCSPEDAQTVEIPESLTCLQDSFLAVLNESIEQHFLWYRHIPRGCKTV</sequence>
<dbReference type="InterPro" id="IPR036397">
    <property type="entry name" value="RNaseH_sf"/>
</dbReference>
<feature type="transmembrane region" description="Helical" evidence="1">
    <location>
        <begin position="156"/>
        <end position="176"/>
    </location>
</feature>
<dbReference type="InterPro" id="IPR001584">
    <property type="entry name" value="Integrase_cat-core"/>
</dbReference>
<evidence type="ECO:0000256" key="1">
    <source>
        <dbReference type="SAM" id="Phobius"/>
    </source>
</evidence>
<keyword evidence="1" id="KW-1133">Transmembrane helix</keyword>
<feature type="transmembrane region" description="Helical" evidence="1">
    <location>
        <begin position="37"/>
        <end position="57"/>
    </location>
</feature>
<evidence type="ECO:0000259" key="2">
    <source>
        <dbReference type="PROSITE" id="PS50994"/>
    </source>
</evidence>
<dbReference type="Ensembl" id="ENSCCRT00020035038.1">
    <property type="protein sequence ID" value="ENSCCRP00020032031.1"/>
    <property type="gene ID" value="ENSCCRG00020014496.1"/>
</dbReference>
<dbReference type="GO" id="GO:0015074">
    <property type="term" value="P:DNA integration"/>
    <property type="evidence" value="ECO:0007669"/>
    <property type="project" value="InterPro"/>
</dbReference>